<feature type="zinc finger region" description="TRAF-type" evidence="4">
    <location>
        <begin position="167"/>
        <end position="213"/>
    </location>
</feature>
<keyword evidence="1 4" id="KW-0479">Metal-binding</keyword>
<dbReference type="AlphaFoldDB" id="A0A1X7SYY1"/>
<proteinExistence type="predicted"/>
<protein>
    <recommendedName>
        <fullName evidence="9">RING-type domain-containing protein</fullName>
    </recommendedName>
</protein>
<dbReference type="SMART" id="SM00184">
    <property type="entry name" value="RING"/>
    <property type="match status" value="1"/>
</dbReference>
<dbReference type="GO" id="GO:0008270">
    <property type="term" value="F:zinc ion binding"/>
    <property type="evidence" value="ECO:0007669"/>
    <property type="project" value="UniProtKB-KW"/>
</dbReference>
<dbReference type="SUPFAM" id="SSF49599">
    <property type="entry name" value="TRAF domain-like"/>
    <property type="match status" value="2"/>
</dbReference>
<keyword evidence="3 4" id="KW-0862">Zinc</keyword>
<evidence type="ECO:0000256" key="4">
    <source>
        <dbReference type="PROSITE-ProRule" id="PRU00207"/>
    </source>
</evidence>
<dbReference type="InterPro" id="IPR017907">
    <property type="entry name" value="Znf_RING_CS"/>
</dbReference>
<keyword evidence="2 4" id="KW-0863">Zinc-finger</keyword>
<evidence type="ECO:0000256" key="2">
    <source>
        <dbReference type="ARBA" id="ARBA00022771"/>
    </source>
</evidence>
<dbReference type="Pfam" id="PF02176">
    <property type="entry name" value="zf-TRAF"/>
    <property type="match status" value="1"/>
</dbReference>
<evidence type="ECO:0000259" key="7">
    <source>
        <dbReference type="PROSITE" id="PS50145"/>
    </source>
</evidence>
<evidence type="ECO:0008006" key="9">
    <source>
        <dbReference type="Google" id="ProtNLM"/>
    </source>
</evidence>
<dbReference type="PANTHER" id="PTHR10131">
    <property type="entry name" value="TNF RECEPTOR ASSOCIATED FACTOR"/>
    <property type="match status" value="1"/>
</dbReference>
<dbReference type="PANTHER" id="PTHR10131:SF94">
    <property type="entry name" value="TNF RECEPTOR-ASSOCIATED FACTOR 4"/>
    <property type="match status" value="1"/>
</dbReference>
<feature type="coiled-coil region" evidence="5">
    <location>
        <begin position="239"/>
        <end position="270"/>
    </location>
</feature>
<dbReference type="InParanoid" id="A0A1X7SYY1"/>
<evidence type="ECO:0000259" key="6">
    <source>
        <dbReference type="PROSITE" id="PS50089"/>
    </source>
</evidence>
<evidence type="ECO:0000313" key="8">
    <source>
        <dbReference type="EnsemblMetazoa" id="Aqu2.1.07396_001"/>
    </source>
</evidence>
<dbReference type="Pfam" id="PF13923">
    <property type="entry name" value="zf-C3HC4_2"/>
    <property type="match status" value="1"/>
</dbReference>
<evidence type="ECO:0000256" key="5">
    <source>
        <dbReference type="SAM" id="Coils"/>
    </source>
</evidence>
<sequence length="413" mass="47502">MMASFSKDELSFVNEIPDQIEIECPVCLHIFTDPHQVSCCGHNFCKSCIERVKHDNGSCPMCKEEAYQSFADKNISRIINGLQVYCTNEVEGCQWKGDLKYLPTHLNKGKREGDCQFEEFKCRYYECQTKGQRQHLNVHEEEWCYQRPYSCEHCYTEGTYSFITFFHIKVCSKYPTKCPNDCTSSVMPRDSVPDHLTQCPLEPVDCVFSWAGCNDKPLRKDVDDHTADTKHMTLLAVAFGQLKKENEQIKEEMKKEIEKLKEENGKMKGINARTLSCLKVINNDSHPILPVTVNRRGDVVHFYTELGGHHMSAAFLEPRLYLAFHNGKFDKLRAFSQPKILLKYDGIDAQPVQIKSYRKVYNNILTQAVTESSKMQDIGLTSIDIFRFININITLTSSNEVTVTVKQMSRPLP</sequence>
<dbReference type="InterPro" id="IPR013083">
    <property type="entry name" value="Znf_RING/FYVE/PHD"/>
</dbReference>
<keyword evidence="5" id="KW-0175">Coiled coil</keyword>
<dbReference type="InterPro" id="IPR001841">
    <property type="entry name" value="Znf_RING"/>
</dbReference>
<dbReference type="PROSITE" id="PS00518">
    <property type="entry name" value="ZF_RING_1"/>
    <property type="match status" value="1"/>
</dbReference>
<reference evidence="8" key="1">
    <citation type="submission" date="2017-05" db="UniProtKB">
        <authorList>
            <consortium name="EnsemblMetazoa"/>
        </authorList>
    </citation>
    <scope>IDENTIFICATION</scope>
</reference>
<feature type="domain" description="TRAF-type" evidence="7">
    <location>
        <begin position="104"/>
        <end position="157"/>
    </location>
</feature>
<dbReference type="SUPFAM" id="SSF57850">
    <property type="entry name" value="RING/U-box"/>
    <property type="match status" value="1"/>
</dbReference>
<name>A0A1X7SYY1_AMPQE</name>
<dbReference type="Gene3D" id="3.30.40.10">
    <property type="entry name" value="Zinc/RING finger domain, C3HC4 (zinc finger)"/>
    <property type="match status" value="2"/>
</dbReference>
<feature type="domain" description="TRAF-type" evidence="7">
    <location>
        <begin position="167"/>
        <end position="213"/>
    </location>
</feature>
<feature type="zinc finger region" description="TRAF-type" evidence="4">
    <location>
        <begin position="104"/>
        <end position="157"/>
    </location>
</feature>
<evidence type="ECO:0000256" key="3">
    <source>
        <dbReference type="ARBA" id="ARBA00022833"/>
    </source>
</evidence>
<dbReference type="PROSITE" id="PS50145">
    <property type="entry name" value="ZF_TRAF"/>
    <property type="match status" value="2"/>
</dbReference>
<organism evidence="8">
    <name type="scientific">Amphimedon queenslandica</name>
    <name type="common">Sponge</name>
    <dbReference type="NCBI Taxonomy" id="400682"/>
    <lineage>
        <taxon>Eukaryota</taxon>
        <taxon>Metazoa</taxon>
        <taxon>Porifera</taxon>
        <taxon>Demospongiae</taxon>
        <taxon>Heteroscleromorpha</taxon>
        <taxon>Haplosclerida</taxon>
        <taxon>Niphatidae</taxon>
        <taxon>Amphimedon</taxon>
    </lineage>
</organism>
<evidence type="ECO:0000256" key="1">
    <source>
        <dbReference type="ARBA" id="ARBA00022723"/>
    </source>
</evidence>
<dbReference type="OrthoDB" id="512356at2759"/>
<dbReference type="InterPro" id="IPR001293">
    <property type="entry name" value="Znf_TRAF"/>
</dbReference>
<dbReference type="EnsemblMetazoa" id="Aqu2.1.07396_001">
    <property type="protein sequence ID" value="Aqu2.1.07396_001"/>
    <property type="gene ID" value="Aqu2.1.07396"/>
</dbReference>
<accession>A0A1X7SYY1</accession>
<feature type="domain" description="RING-type" evidence="6">
    <location>
        <begin position="24"/>
        <end position="63"/>
    </location>
</feature>
<dbReference type="PROSITE" id="PS50089">
    <property type="entry name" value="ZF_RING_2"/>
    <property type="match status" value="1"/>
</dbReference>